<sequence length="363" mass="42670">MPVLRQIRSIKMVMLRRLRSFFQGEYQDHQFYFTMLVLGGYSIRSFVQQSIDESHFIFTAFHVQFGLVLIKVPTLFTDETKLFQTLSAAQECYERELYIQNYIQKYFEEEEIFNKIIKLDTLGGIPIQIMDYNCPSLQWYLRHDYNVIKTNFRHVVFSLVAVIDKLYRLGLIHQKIEPRNITYSKIKGCRLINMYHLDKMPIISQQIEFNKFQPSGDQNYAGPSSLFTSSKKIFNELYREADKHQAALVISELFYGVNMVHVAQQFVNFEMLKAFQLLLMFGPQIERAFIKNGGQSDYNLIEICDQQEAFTRCGLKQSRPIEPLKTLLEQFMNQEGISAGLTGNLNQWTVDEKKLLQKYLNLE</sequence>
<evidence type="ECO:0000313" key="2">
    <source>
        <dbReference type="EMBL" id="CAL6041175.1"/>
    </source>
</evidence>
<organism evidence="1">
    <name type="scientific">Hexamita inflata</name>
    <dbReference type="NCBI Taxonomy" id="28002"/>
    <lineage>
        <taxon>Eukaryota</taxon>
        <taxon>Metamonada</taxon>
        <taxon>Diplomonadida</taxon>
        <taxon>Hexamitidae</taxon>
        <taxon>Hexamitinae</taxon>
        <taxon>Hexamita</taxon>
    </lineage>
</organism>
<evidence type="ECO:0000313" key="1">
    <source>
        <dbReference type="EMBL" id="CAI9965484.1"/>
    </source>
</evidence>
<proteinExistence type="predicted"/>
<keyword evidence="1" id="KW-0418">Kinase</keyword>
<protein>
    <submittedName>
        <fullName evidence="1">Protein kinase-like domain superfamily</fullName>
    </submittedName>
    <submittedName>
        <fullName evidence="2">Protein_kinase-like domain superfamily</fullName>
    </submittedName>
</protein>
<reference evidence="1" key="1">
    <citation type="submission" date="2023-06" db="EMBL/GenBank/DDBJ databases">
        <authorList>
            <person name="Kurt Z."/>
        </authorList>
    </citation>
    <scope>NUCLEOTIDE SEQUENCE</scope>
</reference>
<reference evidence="2 3" key="2">
    <citation type="submission" date="2024-07" db="EMBL/GenBank/DDBJ databases">
        <authorList>
            <person name="Akdeniz Z."/>
        </authorList>
    </citation>
    <scope>NUCLEOTIDE SEQUENCE [LARGE SCALE GENOMIC DNA]</scope>
</reference>
<keyword evidence="1" id="KW-0808">Transferase</keyword>
<comment type="caution">
    <text evidence="1">The sequence shown here is derived from an EMBL/GenBank/DDBJ whole genome shotgun (WGS) entry which is preliminary data.</text>
</comment>
<dbReference type="SUPFAM" id="SSF56112">
    <property type="entry name" value="Protein kinase-like (PK-like)"/>
    <property type="match status" value="1"/>
</dbReference>
<gene>
    <name evidence="2" type="ORF">HINF_LOCUS38828</name>
    <name evidence="1" type="ORF">HINF_LOCUS53129</name>
</gene>
<dbReference type="EMBL" id="CAXDID020000148">
    <property type="protein sequence ID" value="CAL6041175.1"/>
    <property type="molecule type" value="Genomic_DNA"/>
</dbReference>
<dbReference type="EMBL" id="CATOUU010000990">
    <property type="protein sequence ID" value="CAI9965484.1"/>
    <property type="molecule type" value="Genomic_DNA"/>
</dbReference>
<evidence type="ECO:0000313" key="3">
    <source>
        <dbReference type="Proteomes" id="UP001642409"/>
    </source>
</evidence>
<name>A0AA86URR6_9EUKA</name>
<dbReference type="InterPro" id="IPR011009">
    <property type="entry name" value="Kinase-like_dom_sf"/>
</dbReference>
<accession>A0AA86URR6</accession>
<dbReference type="AlphaFoldDB" id="A0AA86URR6"/>
<keyword evidence="3" id="KW-1185">Reference proteome</keyword>
<dbReference type="GO" id="GO:0016301">
    <property type="term" value="F:kinase activity"/>
    <property type="evidence" value="ECO:0007669"/>
    <property type="project" value="UniProtKB-KW"/>
</dbReference>
<dbReference type="Proteomes" id="UP001642409">
    <property type="component" value="Unassembled WGS sequence"/>
</dbReference>